<proteinExistence type="predicted"/>
<dbReference type="PANTHER" id="PTHR43080:SF29">
    <property type="entry name" value="OS02G0818000 PROTEIN"/>
    <property type="match status" value="1"/>
</dbReference>
<dbReference type="KEGG" id="fbm:MQE35_13820"/>
<dbReference type="CDD" id="cd04584">
    <property type="entry name" value="CBS_pair_AcuB_like"/>
    <property type="match status" value="1"/>
</dbReference>
<reference evidence="4" key="1">
    <citation type="submission" date="2022-03" db="EMBL/GenBank/DDBJ databases">
        <title>Description of Abyssus ytuae gen. nov., sp. nov., a novel member of the family Flavobacteriaceae isolated from the sediment of Mariana Trench.</title>
        <authorList>
            <person name="Zhang J."/>
            <person name="Xu X."/>
        </authorList>
    </citation>
    <scope>NUCLEOTIDE SEQUENCE</scope>
    <source>
        <strain evidence="4">MT3330</strain>
    </source>
</reference>
<dbReference type="Pfam" id="PF00571">
    <property type="entry name" value="CBS"/>
    <property type="match status" value="2"/>
</dbReference>
<dbReference type="PANTHER" id="PTHR43080">
    <property type="entry name" value="CBS DOMAIN-CONTAINING PROTEIN CBSX3, MITOCHONDRIAL"/>
    <property type="match status" value="1"/>
</dbReference>
<gene>
    <name evidence="4" type="ORF">MQE35_13820</name>
</gene>
<dbReference type="SMART" id="SM00116">
    <property type="entry name" value="CBS"/>
    <property type="match status" value="2"/>
</dbReference>
<evidence type="ECO:0000313" key="4">
    <source>
        <dbReference type="EMBL" id="UOB16808.1"/>
    </source>
</evidence>
<dbReference type="InterPro" id="IPR000644">
    <property type="entry name" value="CBS_dom"/>
</dbReference>
<evidence type="ECO:0000256" key="1">
    <source>
        <dbReference type="ARBA" id="ARBA00023122"/>
    </source>
</evidence>
<dbReference type="RefSeq" id="WP_255842047.1">
    <property type="nucleotide sequence ID" value="NZ_CP094358.1"/>
</dbReference>
<dbReference type="AlphaFoldDB" id="A0A9E7D191"/>
<evidence type="ECO:0000256" key="2">
    <source>
        <dbReference type="PROSITE-ProRule" id="PRU00703"/>
    </source>
</evidence>
<keyword evidence="1 2" id="KW-0129">CBS domain</keyword>
<dbReference type="PROSITE" id="PS51371">
    <property type="entry name" value="CBS"/>
    <property type="match status" value="2"/>
</dbReference>
<dbReference type="SUPFAM" id="SSF54631">
    <property type="entry name" value="CBS-domain pair"/>
    <property type="match status" value="1"/>
</dbReference>
<evidence type="ECO:0000313" key="5">
    <source>
        <dbReference type="Proteomes" id="UP000831290"/>
    </source>
</evidence>
<protein>
    <submittedName>
        <fullName evidence="4">CBS domain-containing protein</fullName>
    </submittedName>
</protein>
<dbReference type="EMBL" id="CP094358">
    <property type="protein sequence ID" value="UOB16808.1"/>
    <property type="molecule type" value="Genomic_DNA"/>
</dbReference>
<name>A0A9E7D191_9FLAO</name>
<dbReference type="Gene3D" id="3.10.580.10">
    <property type="entry name" value="CBS-domain"/>
    <property type="match status" value="1"/>
</dbReference>
<keyword evidence="5" id="KW-1185">Reference proteome</keyword>
<dbReference type="InterPro" id="IPR051257">
    <property type="entry name" value="Diverse_CBS-Domain"/>
</dbReference>
<sequence>MKNKVKVSTIMTTDLIQLNISDSLYKAEKLFKKYKIRHLPVVQGKRIVGILSYTDLLRISYVDVIDEDDETVESIVYDMFSLPQVMMNKPVVVSPDTPIKEVAEILSQREFHALPVVENDELVGIVTTTDLIRYFYSEFYAEKPLSKLEQI</sequence>
<dbReference type="Proteomes" id="UP000831290">
    <property type="component" value="Chromosome"/>
</dbReference>
<organism evidence="4 5">
    <name type="scientific">Abyssalbus ytuae</name>
    <dbReference type="NCBI Taxonomy" id="2926907"/>
    <lineage>
        <taxon>Bacteria</taxon>
        <taxon>Pseudomonadati</taxon>
        <taxon>Bacteroidota</taxon>
        <taxon>Flavobacteriia</taxon>
        <taxon>Flavobacteriales</taxon>
        <taxon>Flavobacteriaceae</taxon>
        <taxon>Abyssalbus</taxon>
    </lineage>
</organism>
<evidence type="ECO:0000259" key="3">
    <source>
        <dbReference type="PROSITE" id="PS51371"/>
    </source>
</evidence>
<accession>A0A9E7D191</accession>
<dbReference type="InterPro" id="IPR046342">
    <property type="entry name" value="CBS_dom_sf"/>
</dbReference>
<feature type="domain" description="CBS" evidence="3">
    <location>
        <begin position="11"/>
        <end position="70"/>
    </location>
</feature>
<feature type="domain" description="CBS" evidence="3">
    <location>
        <begin position="86"/>
        <end position="142"/>
    </location>
</feature>